<name>X1SZN4_9ZZZZ</name>
<evidence type="ECO:0000313" key="1">
    <source>
        <dbReference type="EMBL" id="GAI98502.1"/>
    </source>
</evidence>
<comment type="caution">
    <text evidence="1">The sequence shown here is derived from an EMBL/GenBank/DDBJ whole genome shotgun (WGS) entry which is preliminary data.</text>
</comment>
<accession>X1SZN4</accession>
<reference evidence="1" key="1">
    <citation type="journal article" date="2014" name="Front. Microbiol.">
        <title>High frequency of phylogenetically diverse reductive dehalogenase-homologous genes in deep subseafloor sedimentary metagenomes.</title>
        <authorList>
            <person name="Kawai M."/>
            <person name="Futagami T."/>
            <person name="Toyoda A."/>
            <person name="Takaki Y."/>
            <person name="Nishi S."/>
            <person name="Hori S."/>
            <person name="Arai W."/>
            <person name="Tsubouchi T."/>
            <person name="Morono Y."/>
            <person name="Uchiyama I."/>
            <person name="Ito T."/>
            <person name="Fujiyama A."/>
            <person name="Inagaki F."/>
            <person name="Takami H."/>
        </authorList>
    </citation>
    <scope>NUCLEOTIDE SEQUENCE</scope>
    <source>
        <strain evidence="1">Expedition CK06-06</strain>
    </source>
</reference>
<gene>
    <name evidence="1" type="ORF">S12H4_37337</name>
</gene>
<protein>
    <submittedName>
        <fullName evidence="1">Uncharacterized protein</fullName>
    </submittedName>
</protein>
<feature type="non-terminal residue" evidence="1">
    <location>
        <position position="1"/>
    </location>
</feature>
<proteinExistence type="predicted"/>
<organism evidence="1">
    <name type="scientific">marine sediment metagenome</name>
    <dbReference type="NCBI Taxonomy" id="412755"/>
    <lineage>
        <taxon>unclassified sequences</taxon>
        <taxon>metagenomes</taxon>
        <taxon>ecological metagenomes</taxon>
    </lineage>
</organism>
<dbReference type="AlphaFoldDB" id="X1SZN4"/>
<dbReference type="EMBL" id="BARW01022355">
    <property type="protein sequence ID" value="GAI98502.1"/>
    <property type="molecule type" value="Genomic_DNA"/>
</dbReference>
<sequence length="54" mass="6109">NKHGIISQRFMYTVFTFCAACRSTPQLTTGGRSPRPRKLRAVSPRIIFGTARVR</sequence>